<dbReference type="SUPFAM" id="SSF52266">
    <property type="entry name" value="SGNH hydrolase"/>
    <property type="match status" value="1"/>
</dbReference>
<dbReference type="InterPro" id="IPR036514">
    <property type="entry name" value="SGNH_hydro_sf"/>
</dbReference>
<dbReference type="GO" id="GO:0019433">
    <property type="term" value="P:triglyceride catabolic process"/>
    <property type="evidence" value="ECO:0007669"/>
    <property type="project" value="TreeGrafter"/>
</dbReference>
<proteinExistence type="predicted"/>
<name>A0A7W5UZ06_9ACTN</name>
<evidence type="ECO:0000256" key="3">
    <source>
        <dbReference type="SAM" id="SignalP"/>
    </source>
</evidence>
<evidence type="ECO:0000259" key="4">
    <source>
        <dbReference type="Pfam" id="PF13472"/>
    </source>
</evidence>
<feature type="disulfide bond" evidence="2">
    <location>
        <begin position="144"/>
        <end position="157"/>
    </location>
</feature>
<organism evidence="5 6">
    <name type="scientific">Nonomuraea dietziae</name>
    <dbReference type="NCBI Taxonomy" id="65515"/>
    <lineage>
        <taxon>Bacteria</taxon>
        <taxon>Bacillati</taxon>
        <taxon>Actinomycetota</taxon>
        <taxon>Actinomycetes</taxon>
        <taxon>Streptosporangiales</taxon>
        <taxon>Streptosporangiaceae</taxon>
        <taxon>Nonomuraea</taxon>
    </lineage>
</organism>
<keyword evidence="6" id="KW-1185">Reference proteome</keyword>
<dbReference type="PANTHER" id="PTHR37981">
    <property type="entry name" value="LIPASE 2"/>
    <property type="match status" value="1"/>
</dbReference>
<evidence type="ECO:0000313" key="6">
    <source>
        <dbReference type="Proteomes" id="UP000579945"/>
    </source>
</evidence>
<gene>
    <name evidence="5" type="ORF">FHR33_001469</name>
</gene>
<evidence type="ECO:0000313" key="5">
    <source>
        <dbReference type="EMBL" id="MBB3725609.1"/>
    </source>
</evidence>
<keyword evidence="2" id="KW-1015">Disulfide bond</keyword>
<feature type="signal peptide" evidence="3">
    <location>
        <begin position="1"/>
        <end position="31"/>
    </location>
</feature>
<keyword evidence="3" id="KW-0732">Signal</keyword>
<feature type="chain" id="PRO_5031130605" evidence="3">
    <location>
        <begin position="32"/>
        <end position="303"/>
    </location>
</feature>
<dbReference type="PANTHER" id="PTHR37981:SF1">
    <property type="entry name" value="SGNH HYDROLASE-TYPE ESTERASE DOMAIN-CONTAINING PROTEIN"/>
    <property type="match status" value="1"/>
</dbReference>
<feature type="disulfide bond" evidence="2">
    <location>
        <begin position="72"/>
        <end position="97"/>
    </location>
</feature>
<dbReference type="CDD" id="cd01823">
    <property type="entry name" value="SEST_like"/>
    <property type="match status" value="1"/>
</dbReference>
<dbReference type="AlphaFoldDB" id="A0A7W5UZ06"/>
<comment type="caution">
    <text evidence="5">The sequence shown here is derived from an EMBL/GenBank/DDBJ whole genome shotgun (WGS) entry which is preliminary data.</text>
</comment>
<dbReference type="InterPro" id="IPR013830">
    <property type="entry name" value="SGNH_hydro"/>
</dbReference>
<evidence type="ECO:0000256" key="1">
    <source>
        <dbReference type="PIRSR" id="PIRSR637460-1"/>
    </source>
</evidence>
<dbReference type="EMBL" id="JACIBV010000001">
    <property type="protein sequence ID" value="MBB3725609.1"/>
    <property type="molecule type" value="Genomic_DNA"/>
</dbReference>
<feature type="active site" evidence="1">
    <location>
        <position position="281"/>
    </location>
</feature>
<dbReference type="RefSeq" id="WP_183645156.1">
    <property type="nucleotide sequence ID" value="NZ_JACIBV010000001.1"/>
</dbReference>
<sequence>MPAVSQRHRKTLVAVAAVVALATTAAPAAQASVRDTSVRDTSVRDISVAHYVALGDSYTAGPGIPDETDANCGRSDRNYPTLTAAAIAVPALGDVSCAGATTAHMTSSQGTAPPQLDALRPTTDLVTLGIGGNDINVSGIIARCVLLGKLNPSGSPCKASYTIAGIDQLDQRLKTTAAKIDTVLQDIRRRSPNARVLVVGYPVIMPDDGSNCYATVPIARGDAPWLRDVEKRLNTMLAGRAAANGAGFVDTYTGSIGHDLCKPIGVRWMEPMEGVDSAGLHPNAAGHQAMATSVVNAINRTLA</sequence>
<dbReference type="GO" id="GO:0004806">
    <property type="term" value="F:triacylglycerol lipase activity"/>
    <property type="evidence" value="ECO:0007669"/>
    <property type="project" value="TreeGrafter"/>
</dbReference>
<reference evidence="5 6" key="1">
    <citation type="submission" date="2020-08" db="EMBL/GenBank/DDBJ databases">
        <title>Sequencing the genomes of 1000 actinobacteria strains.</title>
        <authorList>
            <person name="Klenk H.-P."/>
        </authorList>
    </citation>
    <scope>NUCLEOTIDE SEQUENCE [LARGE SCALE GENOMIC DNA]</scope>
    <source>
        <strain evidence="5 6">DSM 44320</strain>
    </source>
</reference>
<dbReference type="GeneID" id="95388022"/>
<dbReference type="Proteomes" id="UP000579945">
    <property type="component" value="Unassembled WGS sequence"/>
</dbReference>
<dbReference type="Gene3D" id="3.40.50.1110">
    <property type="entry name" value="SGNH hydrolase"/>
    <property type="match status" value="1"/>
</dbReference>
<feature type="domain" description="SGNH hydrolase-type esterase" evidence="4">
    <location>
        <begin position="53"/>
        <end position="289"/>
    </location>
</feature>
<dbReference type="Pfam" id="PF13472">
    <property type="entry name" value="Lipase_GDSL_2"/>
    <property type="match status" value="1"/>
</dbReference>
<feature type="active site" description="Nucleophile" evidence="1">
    <location>
        <position position="57"/>
    </location>
</feature>
<dbReference type="InterPro" id="IPR037460">
    <property type="entry name" value="SEST-like"/>
</dbReference>
<evidence type="ECO:0000256" key="2">
    <source>
        <dbReference type="PIRSR" id="PIRSR637460-2"/>
    </source>
</evidence>
<protein>
    <submittedName>
        <fullName evidence="5">Lysophospholipase L1-like esterase</fullName>
    </submittedName>
</protein>
<accession>A0A7W5UZ06</accession>